<comment type="caution">
    <text evidence="1">The sequence shown here is derived from an EMBL/GenBank/DDBJ whole genome shotgun (WGS) entry which is preliminary data.</text>
</comment>
<accession>A0AA36GY92</accession>
<proteinExistence type="predicted"/>
<sequence>MTDFLVYLEEVIPQLEHILFPIIESDRFRFSSIPWKFSASNSPKKIRTYFLKSNPCCVRLHISAFEDLDSKVGLDQLHVLS</sequence>
<name>A0AA36GY92_CYLNA</name>
<reference evidence="1" key="1">
    <citation type="submission" date="2023-07" db="EMBL/GenBank/DDBJ databases">
        <authorList>
            <consortium name="CYATHOMIX"/>
        </authorList>
    </citation>
    <scope>NUCLEOTIDE SEQUENCE</scope>
    <source>
        <strain evidence="1">N/A</strain>
    </source>
</reference>
<gene>
    <name evidence="1" type="ORF">CYNAS_LOCUS12339</name>
</gene>
<organism evidence="1 2">
    <name type="scientific">Cylicocyclus nassatus</name>
    <name type="common">Nematode worm</name>
    <dbReference type="NCBI Taxonomy" id="53992"/>
    <lineage>
        <taxon>Eukaryota</taxon>
        <taxon>Metazoa</taxon>
        <taxon>Ecdysozoa</taxon>
        <taxon>Nematoda</taxon>
        <taxon>Chromadorea</taxon>
        <taxon>Rhabditida</taxon>
        <taxon>Rhabditina</taxon>
        <taxon>Rhabditomorpha</taxon>
        <taxon>Strongyloidea</taxon>
        <taxon>Strongylidae</taxon>
        <taxon>Cylicocyclus</taxon>
    </lineage>
</organism>
<protein>
    <submittedName>
        <fullName evidence="1">Uncharacterized protein</fullName>
    </submittedName>
</protein>
<dbReference type="EMBL" id="CATQJL010000223">
    <property type="protein sequence ID" value="CAJ0600356.1"/>
    <property type="molecule type" value="Genomic_DNA"/>
</dbReference>
<keyword evidence="2" id="KW-1185">Reference proteome</keyword>
<evidence type="ECO:0000313" key="2">
    <source>
        <dbReference type="Proteomes" id="UP001176961"/>
    </source>
</evidence>
<evidence type="ECO:0000313" key="1">
    <source>
        <dbReference type="EMBL" id="CAJ0600356.1"/>
    </source>
</evidence>
<dbReference type="AlphaFoldDB" id="A0AA36GY92"/>
<dbReference type="Proteomes" id="UP001176961">
    <property type="component" value="Unassembled WGS sequence"/>
</dbReference>